<dbReference type="WBParaSite" id="ES5_v2.g27263.t1">
    <property type="protein sequence ID" value="ES5_v2.g27263.t1"/>
    <property type="gene ID" value="ES5_v2.g27263"/>
</dbReference>
<dbReference type="Proteomes" id="UP000887579">
    <property type="component" value="Unplaced"/>
</dbReference>
<evidence type="ECO:0000313" key="1">
    <source>
        <dbReference type="Proteomes" id="UP000887579"/>
    </source>
</evidence>
<organism evidence="1 2">
    <name type="scientific">Panagrolaimus sp. ES5</name>
    <dbReference type="NCBI Taxonomy" id="591445"/>
    <lineage>
        <taxon>Eukaryota</taxon>
        <taxon>Metazoa</taxon>
        <taxon>Ecdysozoa</taxon>
        <taxon>Nematoda</taxon>
        <taxon>Chromadorea</taxon>
        <taxon>Rhabditida</taxon>
        <taxon>Tylenchina</taxon>
        <taxon>Panagrolaimomorpha</taxon>
        <taxon>Panagrolaimoidea</taxon>
        <taxon>Panagrolaimidae</taxon>
        <taxon>Panagrolaimus</taxon>
    </lineage>
</organism>
<sequence>MMSCSLPGTTNAPKIIKTVPMNPGCQNCNTRTSTTKHFPRLREGGGLTTPDGGRYIVAIGIAIILSEKNKAEQVAQQKKWNDEVQYWSKQFKVPLSLTAFDD</sequence>
<proteinExistence type="predicted"/>
<protein>
    <submittedName>
        <fullName evidence="2">Uncharacterized protein</fullName>
    </submittedName>
</protein>
<reference evidence="2" key="1">
    <citation type="submission" date="2022-11" db="UniProtKB">
        <authorList>
            <consortium name="WormBaseParasite"/>
        </authorList>
    </citation>
    <scope>IDENTIFICATION</scope>
</reference>
<name>A0AC34GC32_9BILA</name>
<evidence type="ECO:0000313" key="2">
    <source>
        <dbReference type="WBParaSite" id="ES5_v2.g27263.t1"/>
    </source>
</evidence>
<accession>A0AC34GC32</accession>